<evidence type="ECO:0000313" key="1">
    <source>
        <dbReference type="EMBL" id="KAL0952912.1"/>
    </source>
</evidence>
<dbReference type="InterPro" id="IPR051783">
    <property type="entry name" value="NAD(P)-dependent_oxidoreduct"/>
</dbReference>
<name>A0ABR3JBG9_9AGAR</name>
<dbReference type="InterPro" id="IPR036291">
    <property type="entry name" value="NAD(P)-bd_dom_sf"/>
</dbReference>
<evidence type="ECO:0000313" key="2">
    <source>
        <dbReference type="Proteomes" id="UP001556367"/>
    </source>
</evidence>
<organism evidence="1 2">
    <name type="scientific">Hohenbuehelia grisea</name>
    <dbReference type="NCBI Taxonomy" id="104357"/>
    <lineage>
        <taxon>Eukaryota</taxon>
        <taxon>Fungi</taxon>
        <taxon>Dikarya</taxon>
        <taxon>Basidiomycota</taxon>
        <taxon>Agaricomycotina</taxon>
        <taxon>Agaricomycetes</taxon>
        <taxon>Agaricomycetidae</taxon>
        <taxon>Agaricales</taxon>
        <taxon>Pleurotineae</taxon>
        <taxon>Pleurotaceae</taxon>
        <taxon>Hohenbuehelia</taxon>
    </lineage>
</organism>
<gene>
    <name evidence="1" type="ORF">HGRIS_007127</name>
</gene>
<dbReference type="Gene3D" id="3.40.50.720">
    <property type="entry name" value="NAD(P)-binding Rossmann-like Domain"/>
    <property type="match status" value="1"/>
</dbReference>
<protein>
    <submittedName>
        <fullName evidence="1">Uncharacterized protein</fullName>
    </submittedName>
</protein>
<proteinExistence type="predicted"/>
<dbReference type="SUPFAM" id="SSF51735">
    <property type="entry name" value="NAD(P)-binding Rossmann-fold domains"/>
    <property type="match status" value="1"/>
</dbReference>
<dbReference type="Proteomes" id="UP001556367">
    <property type="component" value="Unassembled WGS sequence"/>
</dbReference>
<accession>A0ABR3JBG9</accession>
<keyword evidence="2" id="KW-1185">Reference proteome</keyword>
<dbReference type="EMBL" id="JASNQZ010000010">
    <property type="protein sequence ID" value="KAL0952912.1"/>
    <property type="molecule type" value="Genomic_DNA"/>
</dbReference>
<sequence>MRMANNDTPIEIFITGGTGYIGGSVLSRLLYSRGNRDTKFNITTLTRSPNKADALNSLKTGLRVTLRAVVGSNSNEAQLKQLASEAQVVIACADSDDLGAAKAILAGLKLRYERTRQVGYLLHTSGTGVLEDDARGMHSTETIYSDLDIKLLETLPLTQPHRKVDLTLVEADNQGTSFCQPVPNCRTNVCRAHASLGFVQTYIILPPTIYGVASGPLVESGIQNAHSQQIPRLIEVGIDRGQAGVIGAGQNMWPNAHIDDGEQLNDLKTSIVLSQSSDHCPNRPLSAPKVADMYIAIFNGALSANPKASHGRSGFYFAENGEHTMRLLVTSIAQVLHSMGLGDSPVPTTFTQAELDRYFGGGGRDGTSLGTNSRCRAERAKGLGWAPAKTTDDMLKSLPAEVEWVKRKWAKQN</sequence>
<comment type="caution">
    <text evidence="1">The sequence shown here is derived from an EMBL/GenBank/DDBJ whole genome shotgun (WGS) entry which is preliminary data.</text>
</comment>
<dbReference type="PANTHER" id="PTHR48079:SF6">
    <property type="entry name" value="NAD(P)-BINDING DOMAIN-CONTAINING PROTEIN-RELATED"/>
    <property type="match status" value="1"/>
</dbReference>
<reference evidence="2" key="1">
    <citation type="submission" date="2024-06" db="EMBL/GenBank/DDBJ databases">
        <title>Multi-omics analyses provide insights into the biosynthesis of the anticancer antibiotic pleurotin in Hohenbuehelia grisea.</title>
        <authorList>
            <person name="Weaver J.A."/>
            <person name="Alberti F."/>
        </authorList>
    </citation>
    <scope>NUCLEOTIDE SEQUENCE [LARGE SCALE GENOMIC DNA]</scope>
    <source>
        <strain evidence="2">T-177</strain>
    </source>
</reference>
<dbReference type="PANTHER" id="PTHR48079">
    <property type="entry name" value="PROTEIN YEEZ"/>
    <property type="match status" value="1"/>
</dbReference>